<proteinExistence type="predicted"/>
<reference evidence="1" key="1">
    <citation type="submission" date="2018-06" db="EMBL/GenBank/DDBJ databases">
        <authorList>
            <person name="Zhirakovskaya E."/>
        </authorList>
    </citation>
    <scope>NUCLEOTIDE SEQUENCE</scope>
</reference>
<evidence type="ECO:0000313" key="1">
    <source>
        <dbReference type="EMBL" id="VAX27471.1"/>
    </source>
</evidence>
<dbReference type="EMBL" id="UOGF01000028">
    <property type="protein sequence ID" value="VAX27471.1"/>
    <property type="molecule type" value="Genomic_DNA"/>
</dbReference>
<organism evidence="1">
    <name type="scientific">hydrothermal vent metagenome</name>
    <dbReference type="NCBI Taxonomy" id="652676"/>
    <lineage>
        <taxon>unclassified sequences</taxon>
        <taxon>metagenomes</taxon>
        <taxon>ecological metagenomes</taxon>
    </lineage>
</organism>
<accession>A0A3B1CLU0</accession>
<protein>
    <submittedName>
        <fullName evidence="1">Uncharacterized protein</fullName>
    </submittedName>
</protein>
<name>A0A3B1CLU0_9ZZZZ</name>
<sequence length="133" mass="15611">MNKFFLLWGFLFLVFFVVTPEVMAKVEAVVGIPIIQTRSSIEISHNVTLDNNEKMLNQLVIIKDEGKYYWETRDRKELLLHKTKHFDLFIDPSSGGYIKIIQQADGRYVYMEHTSNKNLKVFTYWGIATTYNP</sequence>
<dbReference type="AlphaFoldDB" id="A0A3B1CLU0"/>
<gene>
    <name evidence="1" type="ORF">MNBD_NITROSPIRAE01-2275</name>
</gene>